<accession>A0A1F8DUP7</accession>
<dbReference type="Pfam" id="PF00534">
    <property type="entry name" value="Glycos_transf_1"/>
    <property type="match status" value="1"/>
</dbReference>
<reference evidence="3 4" key="1">
    <citation type="journal article" date="2016" name="Nat. Commun.">
        <title>Thousands of microbial genomes shed light on interconnected biogeochemical processes in an aquifer system.</title>
        <authorList>
            <person name="Anantharaman K."/>
            <person name="Brown C.T."/>
            <person name="Hug L.A."/>
            <person name="Sharon I."/>
            <person name="Castelle C.J."/>
            <person name="Probst A.J."/>
            <person name="Thomas B.C."/>
            <person name="Singh A."/>
            <person name="Wilkins M.J."/>
            <person name="Karaoz U."/>
            <person name="Brodie E.L."/>
            <person name="Williams K.H."/>
            <person name="Hubbard S.S."/>
            <person name="Banfield J.F."/>
        </authorList>
    </citation>
    <scope>NUCLEOTIDE SEQUENCE [LARGE SCALE GENOMIC DNA]</scope>
</reference>
<dbReference type="AlphaFoldDB" id="A0A1F8DUP7"/>
<dbReference type="Proteomes" id="UP000177029">
    <property type="component" value="Unassembled WGS sequence"/>
</dbReference>
<sequence>MSASKLALVEGGLHNVYKETYRVLSELFDVVIITSDKETRIPIRTVVLESTPFIIKSFRHYSGIYAALKKEDSDIISVRAYYRPYAIAALAYAIVHHKRFVIMEEQKNDPPSLIHNIALKALLLVIRPIINKKAQSIICITRSCAAYMARLGFKRVTYIPVPFATPDKSPIPAGTGIHSNNLRLLCVARFEAYKGHKTLLRAIADMPQIHLTLAGEGVLKKQLEEYARESGTSDRITFAGHVSQEKLAELYRSHHIFMLPSISEPVGAVVFEAMAFGMPIIVSSTVGAKDAVHEGKNGFIFESGNASDLQKKLELLRDSGLRKKFGEESIKIIREEYDPEKIKELYKKTLMPGSEN</sequence>
<dbReference type="PANTHER" id="PTHR45947">
    <property type="entry name" value="SULFOQUINOVOSYL TRANSFERASE SQD2"/>
    <property type="match status" value="1"/>
</dbReference>
<dbReference type="CDD" id="cd03801">
    <property type="entry name" value="GT4_PimA-like"/>
    <property type="match status" value="1"/>
</dbReference>
<dbReference type="EMBL" id="MGIP01000002">
    <property type="protein sequence ID" value="OGM92357.1"/>
    <property type="molecule type" value="Genomic_DNA"/>
</dbReference>
<feature type="domain" description="Glycosyltransferase subfamily 4-like N-terminal" evidence="2">
    <location>
        <begin position="11"/>
        <end position="160"/>
    </location>
</feature>
<proteinExistence type="predicted"/>
<dbReference type="InterPro" id="IPR001296">
    <property type="entry name" value="Glyco_trans_1"/>
</dbReference>
<evidence type="ECO:0000313" key="4">
    <source>
        <dbReference type="Proteomes" id="UP000177029"/>
    </source>
</evidence>
<dbReference type="Pfam" id="PF13439">
    <property type="entry name" value="Glyco_transf_4"/>
    <property type="match status" value="1"/>
</dbReference>
<dbReference type="Gene3D" id="3.40.50.2000">
    <property type="entry name" value="Glycogen Phosphorylase B"/>
    <property type="match status" value="2"/>
</dbReference>
<dbReference type="GO" id="GO:0016758">
    <property type="term" value="F:hexosyltransferase activity"/>
    <property type="evidence" value="ECO:0007669"/>
    <property type="project" value="TreeGrafter"/>
</dbReference>
<evidence type="ECO:0000313" key="3">
    <source>
        <dbReference type="EMBL" id="OGM92357.1"/>
    </source>
</evidence>
<dbReference type="InterPro" id="IPR028098">
    <property type="entry name" value="Glyco_trans_4-like_N"/>
</dbReference>
<evidence type="ECO:0000259" key="2">
    <source>
        <dbReference type="Pfam" id="PF13439"/>
    </source>
</evidence>
<protein>
    <submittedName>
        <fullName evidence="3">Uncharacterized protein</fullName>
    </submittedName>
</protein>
<organism evidence="3 4">
    <name type="scientific">Candidatus Wolfebacteria bacterium RIFCSPHIGHO2_01_FULL_48_22</name>
    <dbReference type="NCBI Taxonomy" id="1802555"/>
    <lineage>
        <taxon>Bacteria</taxon>
        <taxon>Candidatus Wolfeibacteriota</taxon>
    </lineage>
</organism>
<dbReference type="STRING" id="1802555.A2755_01150"/>
<dbReference type="InterPro" id="IPR050194">
    <property type="entry name" value="Glycosyltransferase_grp1"/>
</dbReference>
<comment type="caution">
    <text evidence="3">The sequence shown here is derived from an EMBL/GenBank/DDBJ whole genome shotgun (WGS) entry which is preliminary data.</text>
</comment>
<gene>
    <name evidence="3" type="ORF">A2755_01150</name>
</gene>
<name>A0A1F8DUP7_9BACT</name>
<evidence type="ECO:0000259" key="1">
    <source>
        <dbReference type="Pfam" id="PF00534"/>
    </source>
</evidence>
<feature type="domain" description="Glycosyl transferase family 1" evidence="1">
    <location>
        <begin position="172"/>
        <end position="330"/>
    </location>
</feature>
<dbReference type="PANTHER" id="PTHR45947:SF3">
    <property type="entry name" value="SULFOQUINOVOSYL TRANSFERASE SQD2"/>
    <property type="match status" value="1"/>
</dbReference>
<dbReference type="SUPFAM" id="SSF53756">
    <property type="entry name" value="UDP-Glycosyltransferase/glycogen phosphorylase"/>
    <property type="match status" value="1"/>
</dbReference>